<gene>
    <name evidence="2" type="ORF">RRG08_045802</name>
</gene>
<dbReference type="EMBL" id="JAWDGP010005116">
    <property type="protein sequence ID" value="KAK3759517.1"/>
    <property type="molecule type" value="Genomic_DNA"/>
</dbReference>
<protein>
    <recommendedName>
        <fullName evidence="1">Reverse transcriptase domain-containing protein</fullName>
    </recommendedName>
</protein>
<feature type="domain" description="Reverse transcriptase" evidence="1">
    <location>
        <begin position="102"/>
        <end position="296"/>
    </location>
</feature>
<dbReference type="Pfam" id="PF00078">
    <property type="entry name" value="RVT_1"/>
    <property type="match status" value="1"/>
</dbReference>
<dbReference type="AlphaFoldDB" id="A0AAE0YYR0"/>
<dbReference type="Proteomes" id="UP001283361">
    <property type="component" value="Unassembled WGS sequence"/>
</dbReference>
<evidence type="ECO:0000313" key="3">
    <source>
        <dbReference type="Proteomes" id="UP001283361"/>
    </source>
</evidence>
<keyword evidence="3" id="KW-1185">Reference proteome</keyword>
<evidence type="ECO:0000313" key="2">
    <source>
        <dbReference type="EMBL" id="KAK3759517.1"/>
    </source>
</evidence>
<reference evidence="2" key="1">
    <citation type="journal article" date="2023" name="G3 (Bethesda)">
        <title>A reference genome for the long-term kleptoplast-retaining sea slug Elysia crispata morphotype clarki.</title>
        <authorList>
            <person name="Eastman K.E."/>
            <person name="Pendleton A.L."/>
            <person name="Shaikh M.A."/>
            <person name="Suttiyut T."/>
            <person name="Ogas R."/>
            <person name="Tomko P."/>
            <person name="Gavelis G."/>
            <person name="Widhalm J.R."/>
            <person name="Wisecaver J.H."/>
        </authorList>
    </citation>
    <scope>NUCLEOTIDE SEQUENCE</scope>
    <source>
        <strain evidence="2">ECLA1</strain>
    </source>
</reference>
<dbReference type="PANTHER" id="PTHR47027:SF20">
    <property type="entry name" value="REVERSE TRANSCRIPTASE-LIKE PROTEIN WITH RNA-DIRECTED DNA POLYMERASE DOMAIN"/>
    <property type="match status" value="1"/>
</dbReference>
<name>A0AAE0YYR0_9GAST</name>
<evidence type="ECO:0000259" key="1">
    <source>
        <dbReference type="Pfam" id="PF00078"/>
    </source>
</evidence>
<accession>A0AAE0YYR0</accession>
<organism evidence="2 3">
    <name type="scientific">Elysia crispata</name>
    <name type="common">lettuce slug</name>
    <dbReference type="NCBI Taxonomy" id="231223"/>
    <lineage>
        <taxon>Eukaryota</taxon>
        <taxon>Metazoa</taxon>
        <taxon>Spiralia</taxon>
        <taxon>Lophotrochozoa</taxon>
        <taxon>Mollusca</taxon>
        <taxon>Gastropoda</taxon>
        <taxon>Heterobranchia</taxon>
        <taxon>Euthyneura</taxon>
        <taxon>Panpulmonata</taxon>
        <taxon>Sacoglossa</taxon>
        <taxon>Placobranchoidea</taxon>
        <taxon>Plakobranchidae</taxon>
        <taxon>Elysia</taxon>
    </lineage>
</organism>
<dbReference type="InterPro" id="IPR000477">
    <property type="entry name" value="RT_dom"/>
</dbReference>
<comment type="caution">
    <text evidence="2">The sequence shown here is derived from an EMBL/GenBank/DDBJ whole genome shotgun (WGS) entry which is preliminary data.</text>
</comment>
<sequence length="308" mass="35361">MKSEKKKFKATKQCINSKDGHSLTEPDVFYGMNSYGTSHLASLATMKITREQTLELAPRYMESEPRLSEVESAIKDIKRCKICKTCQWSTDWKLQEFYMFKKRGDVKDCNNYRTIALISHASKILLIIILNRLKLKVKEELCDCQAAYRKNRETLDMLFVLQVLIEKIRNTDQELFIIFIDYSNAFASVIPQSLFHFLIKMGFPKTFGFPHRFIIITKAKKQQPDGIIKTANILTSSQGCIPSPHLLSIHTDHILREAYIEDTGVNIGGRNLSNLHYADDTGLLADNITGFRRILNREDRVGNAAGWF</sequence>
<dbReference type="PANTHER" id="PTHR47027">
    <property type="entry name" value="REVERSE TRANSCRIPTASE DOMAIN-CONTAINING PROTEIN"/>
    <property type="match status" value="1"/>
</dbReference>
<proteinExistence type="predicted"/>